<dbReference type="RefSeq" id="WP_407883156.1">
    <property type="nucleotide sequence ID" value="NZ_BQXO01000002.1"/>
</dbReference>
<evidence type="ECO:0000256" key="1">
    <source>
        <dbReference type="SAM" id="Phobius"/>
    </source>
</evidence>
<keyword evidence="1" id="KW-0812">Transmembrane</keyword>
<feature type="signal peptide" evidence="2">
    <location>
        <begin position="1"/>
        <end position="31"/>
    </location>
</feature>
<dbReference type="InterPro" id="IPR010317">
    <property type="entry name" value="WxLIP_PGBD"/>
</dbReference>
<dbReference type="InterPro" id="IPR021759">
    <property type="entry name" value="WxLIP_HBD"/>
</dbReference>
<proteinExistence type="predicted"/>
<name>A0ABQ5JQM8_9LACO</name>
<dbReference type="EMBL" id="BQXO01000002">
    <property type="protein sequence ID" value="GKT05699.1"/>
    <property type="molecule type" value="Genomic_DNA"/>
</dbReference>
<gene>
    <name evidence="5" type="ORF">JCM31185_09870</name>
</gene>
<reference evidence="5 6" key="1">
    <citation type="submission" date="2022-03" db="EMBL/GenBank/DDBJ databases">
        <title>Draft genome sequence of Furfurilactobacillus curtus JCM 31185.</title>
        <authorList>
            <person name="Suzuki S."/>
            <person name="Endo A."/>
            <person name="Kajikawa A."/>
        </authorList>
    </citation>
    <scope>NUCLEOTIDE SEQUENCE [LARGE SCALE GENOMIC DNA]</scope>
    <source>
        <strain evidence="5 6">JCM 31185</strain>
    </source>
</reference>
<protein>
    <submittedName>
        <fullName evidence="5">Cell surface protein</fullName>
    </submittedName>
</protein>
<dbReference type="Pfam" id="PF06030">
    <property type="entry name" value="WxLIP_PGBD"/>
    <property type="match status" value="1"/>
</dbReference>
<accession>A0ABQ5JQM8</accession>
<evidence type="ECO:0000313" key="6">
    <source>
        <dbReference type="Proteomes" id="UP001628078"/>
    </source>
</evidence>
<dbReference type="Proteomes" id="UP001628078">
    <property type="component" value="Unassembled WGS sequence"/>
</dbReference>
<organism evidence="5 6">
    <name type="scientific">Furfurilactobacillus curtus</name>
    <dbReference type="NCBI Taxonomy" id="1746200"/>
    <lineage>
        <taxon>Bacteria</taxon>
        <taxon>Bacillati</taxon>
        <taxon>Bacillota</taxon>
        <taxon>Bacilli</taxon>
        <taxon>Lactobacillales</taxon>
        <taxon>Lactobacillaceae</taxon>
        <taxon>Furfurilactobacillus</taxon>
    </lineage>
</organism>
<keyword evidence="1" id="KW-0472">Membrane</keyword>
<evidence type="ECO:0000259" key="4">
    <source>
        <dbReference type="Pfam" id="PF11797"/>
    </source>
</evidence>
<feature type="transmembrane region" description="Helical" evidence="1">
    <location>
        <begin position="309"/>
        <end position="332"/>
    </location>
</feature>
<keyword evidence="6" id="KW-1185">Reference proteome</keyword>
<evidence type="ECO:0000313" key="5">
    <source>
        <dbReference type="EMBL" id="GKT05699.1"/>
    </source>
</evidence>
<comment type="caution">
    <text evidence="5">The sequence shown here is derived from an EMBL/GenBank/DDBJ whole genome shotgun (WGS) entry which is preliminary data.</text>
</comment>
<feature type="chain" id="PRO_5045277152" evidence="2">
    <location>
        <begin position="32"/>
        <end position="338"/>
    </location>
</feature>
<evidence type="ECO:0000256" key="2">
    <source>
        <dbReference type="SAM" id="SignalP"/>
    </source>
</evidence>
<feature type="domain" description="WxL Interacting Protein peptidoglycan binding" evidence="3">
    <location>
        <begin position="40"/>
        <end position="157"/>
    </location>
</feature>
<dbReference type="Pfam" id="PF11797">
    <property type="entry name" value="WxLIP_HBD"/>
    <property type="match status" value="1"/>
</dbReference>
<evidence type="ECO:0000259" key="3">
    <source>
        <dbReference type="Pfam" id="PF06030"/>
    </source>
</evidence>
<sequence length="338" mass="37533">MTNKRHFYLSSLLLTLSFLLFGYVSMAPAVAATPDSGAGFTISPQFPANQNSQTTGYFDLTVAPKDTQEITVNVINTTDHARKLRVQPTDAWTGDNGLVNYTPNPKKRPETKTSFTKLTSRGVTVDLNAHEGKPVTFTTKVPAQGFSGQILGGIFVTDPAVTKTTGKQNFKINNRYAMIIGVLLHQANRAKVTPDLKLASVTGSQKNQRATILATLKNPRPVLFGKMTIHAKVTGQMRTTTTLKNYEVAPNSRFNAAIDLGERKLQPGRYHLDLTAKSGRHTWHFKRNFTVTKKAANQANEHIKVKQNWLWLWITLGVLAAGLLLFGGYWLGRRRQRK</sequence>
<keyword evidence="1" id="KW-1133">Transmembrane helix</keyword>
<feature type="domain" description="WxL Interacting Protein host binding" evidence="4">
    <location>
        <begin position="168"/>
        <end position="301"/>
    </location>
</feature>
<keyword evidence="2" id="KW-0732">Signal</keyword>